<evidence type="ECO:0000256" key="2">
    <source>
        <dbReference type="SAM" id="MobiDB-lite"/>
    </source>
</evidence>
<gene>
    <name evidence="4" type="ORF">TPSB3V08_LOCUS996</name>
</gene>
<feature type="compositionally biased region" description="Polar residues" evidence="2">
    <location>
        <begin position="1"/>
        <end position="20"/>
    </location>
</feature>
<keyword evidence="1" id="KW-0863">Zinc-finger</keyword>
<feature type="domain" description="C2H2-type" evidence="3">
    <location>
        <begin position="116"/>
        <end position="143"/>
    </location>
</feature>
<evidence type="ECO:0000313" key="4">
    <source>
        <dbReference type="EMBL" id="CAD7397115.1"/>
    </source>
</evidence>
<dbReference type="GO" id="GO:0008270">
    <property type="term" value="F:zinc ion binding"/>
    <property type="evidence" value="ECO:0007669"/>
    <property type="project" value="UniProtKB-KW"/>
</dbReference>
<protein>
    <recommendedName>
        <fullName evidence="3">C2H2-type domain-containing protein</fullName>
    </recommendedName>
</protein>
<dbReference type="SUPFAM" id="SSF57667">
    <property type="entry name" value="beta-beta-alpha zinc fingers"/>
    <property type="match status" value="1"/>
</dbReference>
<dbReference type="Gene3D" id="3.30.160.60">
    <property type="entry name" value="Classic Zinc Finger"/>
    <property type="match status" value="1"/>
</dbReference>
<dbReference type="InterPro" id="IPR013087">
    <property type="entry name" value="Znf_C2H2_type"/>
</dbReference>
<dbReference type="AlphaFoldDB" id="A0A7R9CLA3"/>
<feature type="region of interest" description="Disordered" evidence="2">
    <location>
        <begin position="1"/>
        <end position="45"/>
    </location>
</feature>
<dbReference type="Pfam" id="PF00096">
    <property type="entry name" value="zf-C2H2"/>
    <property type="match status" value="1"/>
</dbReference>
<keyword evidence="1" id="KW-0862">Zinc</keyword>
<evidence type="ECO:0000256" key="1">
    <source>
        <dbReference type="PROSITE-ProRule" id="PRU00042"/>
    </source>
</evidence>
<proteinExistence type="predicted"/>
<organism evidence="4">
    <name type="scientific">Timema poppense</name>
    <name type="common">Walking stick</name>
    <dbReference type="NCBI Taxonomy" id="170557"/>
    <lineage>
        <taxon>Eukaryota</taxon>
        <taxon>Metazoa</taxon>
        <taxon>Ecdysozoa</taxon>
        <taxon>Arthropoda</taxon>
        <taxon>Hexapoda</taxon>
        <taxon>Insecta</taxon>
        <taxon>Pterygota</taxon>
        <taxon>Neoptera</taxon>
        <taxon>Polyneoptera</taxon>
        <taxon>Phasmatodea</taxon>
        <taxon>Timematodea</taxon>
        <taxon>Timematoidea</taxon>
        <taxon>Timematidae</taxon>
        <taxon>Timema</taxon>
    </lineage>
</organism>
<dbReference type="EMBL" id="OD000339">
    <property type="protein sequence ID" value="CAD7397115.1"/>
    <property type="molecule type" value="Genomic_DNA"/>
</dbReference>
<reference evidence="4" key="1">
    <citation type="submission" date="2020-11" db="EMBL/GenBank/DDBJ databases">
        <authorList>
            <person name="Tran Van P."/>
        </authorList>
    </citation>
    <scope>NUCLEOTIDE SEQUENCE</scope>
</reference>
<dbReference type="InterPro" id="IPR036236">
    <property type="entry name" value="Znf_C2H2_sf"/>
</dbReference>
<evidence type="ECO:0000259" key="3">
    <source>
        <dbReference type="PROSITE" id="PS50157"/>
    </source>
</evidence>
<dbReference type="PROSITE" id="PS50157">
    <property type="entry name" value="ZINC_FINGER_C2H2_2"/>
    <property type="match status" value="1"/>
</dbReference>
<sequence length="229" mass="26490">MEWANAVNTSSYSHSSPNNRTKGKAAGQELNNEESPVPYVCGGHADKRSVPTIGFEDRQSTSHRDGKNSLVNVPEVDENSHLRFLPTGENFEILENFQIEEYQYRKEYPSTRAGQFPCSNCGKVYRYQRNMSYHMKFECGKEPQFQCPLCSLRMKQRRNLRRHKPLQGLTCENIDLQSIEIEKSKRELAADDEELGVDLCLHLDSPLWVETGRTAFTIRRLIEIRFQVK</sequence>
<accession>A0A7R9CLA3</accession>
<keyword evidence="1" id="KW-0479">Metal-binding</keyword>
<name>A0A7R9CLA3_TIMPO</name>